<dbReference type="CDD" id="cd04658">
    <property type="entry name" value="Piwi_piwi-like_Euk"/>
    <property type="match status" value="1"/>
</dbReference>
<feature type="compositionally biased region" description="Basic and acidic residues" evidence="8">
    <location>
        <begin position="975"/>
        <end position="989"/>
    </location>
</feature>
<dbReference type="Pfam" id="PF02171">
    <property type="entry name" value="Piwi"/>
    <property type="match status" value="1"/>
</dbReference>
<keyword evidence="12" id="KW-1185">Reference proteome</keyword>
<comment type="caution">
    <text evidence="11">The sequence shown here is derived from an EMBL/GenBank/DDBJ whole genome shotgun (WGS) entry which is preliminary data.</text>
</comment>
<dbReference type="AlphaFoldDB" id="A0A8T0EAA0"/>
<dbReference type="InterPro" id="IPR012337">
    <property type="entry name" value="RNaseH-like_sf"/>
</dbReference>
<dbReference type="GO" id="GO:0140965">
    <property type="term" value="P:secondary piRNA processing"/>
    <property type="evidence" value="ECO:0007669"/>
    <property type="project" value="UniProtKB-ARBA"/>
</dbReference>
<evidence type="ECO:0000313" key="11">
    <source>
        <dbReference type="EMBL" id="KAF8768260.1"/>
    </source>
</evidence>
<evidence type="ECO:0000256" key="2">
    <source>
        <dbReference type="ARBA" id="ARBA00022473"/>
    </source>
</evidence>
<keyword evidence="3" id="KW-0963">Cytoplasm</keyword>
<evidence type="ECO:0000256" key="1">
    <source>
        <dbReference type="ARBA" id="ARBA00004496"/>
    </source>
</evidence>
<dbReference type="SMART" id="SM00950">
    <property type="entry name" value="Piwi"/>
    <property type="match status" value="1"/>
</dbReference>
<comment type="subcellular location">
    <subcellularLocation>
        <location evidence="1">Cytoplasm</location>
    </subcellularLocation>
</comment>
<reference evidence="11" key="2">
    <citation type="submission" date="2020-06" db="EMBL/GenBank/DDBJ databases">
        <authorList>
            <person name="Sheffer M."/>
        </authorList>
    </citation>
    <scope>NUCLEOTIDE SEQUENCE</scope>
</reference>
<evidence type="ECO:0000259" key="10">
    <source>
        <dbReference type="PROSITE" id="PS50822"/>
    </source>
</evidence>
<evidence type="ECO:0000313" key="12">
    <source>
        <dbReference type="Proteomes" id="UP000807504"/>
    </source>
</evidence>
<evidence type="ECO:0000259" key="9">
    <source>
        <dbReference type="PROSITE" id="PS50821"/>
    </source>
</evidence>
<keyword evidence="6" id="KW-0943">RNA-mediated gene silencing</keyword>
<dbReference type="InterPro" id="IPR003100">
    <property type="entry name" value="PAZ_dom"/>
</dbReference>
<dbReference type="Pfam" id="PF23278">
    <property type="entry name" value="Piwi_N"/>
    <property type="match status" value="1"/>
</dbReference>
<evidence type="ECO:0000256" key="4">
    <source>
        <dbReference type="ARBA" id="ARBA00022782"/>
    </source>
</evidence>
<gene>
    <name evidence="11" type="ORF">HNY73_021100</name>
</gene>
<dbReference type="InterPro" id="IPR036397">
    <property type="entry name" value="RNaseH_sf"/>
</dbReference>
<feature type="region of interest" description="Disordered" evidence="8">
    <location>
        <begin position="969"/>
        <end position="989"/>
    </location>
</feature>
<keyword evidence="5" id="KW-0694">RNA-binding</keyword>
<feature type="region of interest" description="Disordered" evidence="8">
    <location>
        <begin position="94"/>
        <end position="124"/>
    </location>
</feature>
<feature type="domain" description="Piwi" evidence="10">
    <location>
        <begin position="588"/>
        <end position="884"/>
    </location>
</feature>
<dbReference type="PROSITE" id="PS50822">
    <property type="entry name" value="PIWI"/>
    <property type="match status" value="1"/>
</dbReference>
<proteinExistence type="inferred from homology"/>
<feature type="compositionally biased region" description="Polar residues" evidence="8">
    <location>
        <begin position="105"/>
        <end position="114"/>
    </location>
</feature>
<evidence type="ECO:0000256" key="7">
    <source>
        <dbReference type="ARBA" id="ARBA00038291"/>
    </source>
</evidence>
<evidence type="ECO:0000256" key="3">
    <source>
        <dbReference type="ARBA" id="ARBA00022490"/>
    </source>
</evidence>
<dbReference type="Pfam" id="PF02170">
    <property type="entry name" value="PAZ"/>
    <property type="match status" value="1"/>
</dbReference>
<evidence type="ECO:0000256" key="5">
    <source>
        <dbReference type="ARBA" id="ARBA00022884"/>
    </source>
</evidence>
<feature type="region of interest" description="Disordered" evidence="8">
    <location>
        <begin position="1"/>
        <end position="55"/>
    </location>
</feature>
<dbReference type="PROSITE" id="PS50821">
    <property type="entry name" value="PAZ"/>
    <property type="match status" value="1"/>
</dbReference>
<keyword evidence="2" id="KW-0217">Developmental protein</keyword>
<feature type="compositionally biased region" description="Low complexity" evidence="8">
    <location>
        <begin position="115"/>
        <end position="124"/>
    </location>
</feature>
<dbReference type="Proteomes" id="UP000807504">
    <property type="component" value="Unassembled WGS sequence"/>
</dbReference>
<organism evidence="11 12">
    <name type="scientific">Argiope bruennichi</name>
    <name type="common">Wasp spider</name>
    <name type="synonym">Aranea bruennichi</name>
    <dbReference type="NCBI Taxonomy" id="94029"/>
    <lineage>
        <taxon>Eukaryota</taxon>
        <taxon>Metazoa</taxon>
        <taxon>Ecdysozoa</taxon>
        <taxon>Arthropoda</taxon>
        <taxon>Chelicerata</taxon>
        <taxon>Arachnida</taxon>
        <taxon>Araneae</taxon>
        <taxon>Araneomorphae</taxon>
        <taxon>Entelegynae</taxon>
        <taxon>Araneoidea</taxon>
        <taxon>Araneidae</taxon>
        <taxon>Argiope</taxon>
    </lineage>
</organism>
<dbReference type="GO" id="GO:0005737">
    <property type="term" value="C:cytoplasm"/>
    <property type="evidence" value="ECO:0007669"/>
    <property type="project" value="UniProtKB-SubCell"/>
</dbReference>
<accession>A0A8T0EAA0</accession>
<protein>
    <submittedName>
        <fullName evidence="11">Piwi-like protein Ago3 like protein</fullName>
    </submittedName>
</protein>
<dbReference type="GO" id="GO:0003723">
    <property type="term" value="F:RNA binding"/>
    <property type="evidence" value="ECO:0007669"/>
    <property type="project" value="UniProtKB-KW"/>
</dbReference>
<dbReference type="CDD" id="cd02845">
    <property type="entry name" value="PAZ_piwi_like"/>
    <property type="match status" value="1"/>
</dbReference>
<evidence type="ECO:0000256" key="6">
    <source>
        <dbReference type="ARBA" id="ARBA00023158"/>
    </source>
</evidence>
<sequence>MADKNPLESFGRGGRGALLLAALQNQPRRPGQSPPSSEESSPSTTDPPGELKPFGRGALLQSLIQARGRGIPQTSVPDLPRPVGRGRGLASILLETDSKSKSESHATSTDISAGSESTSVTPPTSEFERLAVGNYKGTYGDSLNLEVNYVYLRTYHGKGIYEYHVDFEPLIDSRNMKFRLMNDPVVKKIIGNVKTFDGMKLYLPLKLAVSPQKIAVTRPTDKTIVTVVIRLIKESSPSDCLHLYNLLFRKVMRTLKMIQVGRNYFNPKGGIPVPQHRLEIWPGYVTAVQEHEGGVMLNCDSSFRVLRTVTARDLMQEVSSQSRGGNVREQIVKTLIDCVVLTRYNNKTYKIDDINWEMSPKSTFKSRDGPEISFIDYYKRSYDIQINDLNQPLLLSKSDKKRCREGEEPQLICLIPELCFMTGLTDTMRSDFKVMKDIAAYTRVQPENRQLALQRFVDNVRNSPEAKQVFDNWNVELVPNPVSLEGRNLLQENLYFGGGVKVRASIEADWGRDVTGNNVLVPVHFVKWAVVFPKRDSGKIREFVKMLRNVCPKMGIDVKEPQYVEIHNDRTETYCEAIKDIINPTLQIVVAIFPTPRDDRYSAVKKLCCIEMPVPSQVINLRTISDARKLRSVVQKIALQMNCKLGGELWSVHIPLNDLMVCGMDAYHDNARGRRSVLAFVASINQNRTRWFSMTTMQRPGQEFADSLKMLFISALRKHFEVNHRLPEKIILFRDGVSDGQLDVVSKYEAEQLKSCFPHFSADYAPSLTVVVVQKRINTRIYTVEHENNRKILKNPLPGTILDHSITRKKWYDFFLVSQHVRQGTVTPTHYIVVYDSSNIKPDHMQRITYKMTHLYYNWPGTVRVPAPCQYAHKLAYLVGQNLHKETHSDLNDRFLTLPPIICIHTQRKSRYSKWCLLRKWSAFSSSWLSWALSSQSQWTLITTTDRAISWSFWQQESSPRCCLSTNTTDATTMDDERQGEERAPRIVI</sequence>
<name>A0A8T0EAA0_ARGBR</name>
<dbReference type="GO" id="GO:0030154">
    <property type="term" value="P:cell differentiation"/>
    <property type="evidence" value="ECO:0007669"/>
    <property type="project" value="UniProtKB-KW"/>
</dbReference>
<dbReference type="SMART" id="SM00949">
    <property type="entry name" value="PAZ"/>
    <property type="match status" value="1"/>
</dbReference>
<dbReference type="SUPFAM" id="SSF53098">
    <property type="entry name" value="Ribonuclease H-like"/>
    <property type="match status" value="1"/>
</dbReference>
<reference evidence="11" key="1">
    <citation type="journal article" date="2020" name="bioRxiv">
        <title>Chromosome-level reference genome of the European wasp spider Argiope bruennichi: a resource for studies on range expansion and evolutionary adaptation.</title>
        <authorList>
            <person name="Sheffer M.M."/>
            <person name="Hoppe A."/>
            <person name="Krehenwinkel H."/>
            <person name="Uhl G."/>
            <person name="Kuss A.W."/>
            <person name="Jensen L."/>
            <person name="Jensen C."/>
            <person name="Gillespie R.G."/>
            <person name="Hoff K.J."/>
            <person name="Prost S."/>
        </authorList>
    </citation>
    <scope>NUCLEOTIDE SEQUENCE</scope>
</reference>
<keyword evidence="4" id="KW-0221">Differentiation</keyword>
<feature type="compositionally biased region" description="Low complexity" evidence="8">
    <location>
        <begin position="17"/>
        <end position="48"/>
    </location>
</feature>
<dbReference type="FunFam" id="2.170.260.10:FF:000003">
    <property type="entry name" value="Piwi-like RNA-mediated gene silencing 2"/>
    <property type="match status" value="1"/>
</dbReference>
<dbReference type="PANTHER" id="PTHR22891">
    <property type="entry name" value="EUKARYOTIC TRANSLATION INITIATION FACTOR 2C"/>
    <property type="match status" value="1"/>
</dbReference>
<dbReference type="EMBL" id="JABXBU010002230">
    <property type="protein sequence ID" value="KAF8768260.1"/>
    <property type="molecule type" value="Genomic_DNA"/>
</dbReference>
<comment type="similarity">
    <text evidence="7">Belongs to the argonaute family. Piwi subfamily.</text>
</comment>
<dbReference type="Gene3D" id="2.170.260.10">
    <property type="entry name" value="paz domain"/>
    <property type="match status" value="1"/>
</dbReference>
<dbReference type="SUPFAM" id="SSF101690">
    <property type="entry name" value="PAZ domain"/>
    <property type="match status" value="1"/>
</dbReference>
<evidence type="ECO:0000256" key="8">
    <source>
        <dbReference type="SAM" id="MobiDB-lite"/>
    </source>
</evidence>
<dbReference type="InterPro" id="IPR003165">
    <property type="entry name" value="Piwi"/>
</dbReference>
<dbReference type="Gene3D" id="3.40.50.2300">
    <property type="match status" value="1"/>
</dbReference>
<feature type="region of interest" description="Disordered" evidence="8">
    <location>
        <begin position="67"/>
        <end position="86"/>
    </location>
</feature>
<dbReference type="Gene3D" id="3.30.420.10">
    <property type="entry name" value="Ribonuclease H-like superfamily/Ribonuclease H"/>
    <property type="match status" value="1"/>
</dbReference>
<dbReference type="InterPro" id="IPR036085">
    <property type="entry name" value="PAZ_dom_sf"/>
</dbReference>
<dbReference type="FunFam" id="3.30.420.10:FF:000014">
    <property type="entry name" value="Piwi-like RNA-mediated gene silencing 1"/>
    <property type="match status" value="1"/>
</dbReference>
<feature type="domain" description="PAZ" evidence="9">
    <location>
        <begin position="310"/>
        <end position="423"/>
    </location>
</feature>